<sequence>MAVVWCSLYMTDIWSSMGLGLPRQQEFVEGLPPPTDELTFLALSSAASSHQISSRLIWSKMVMLARIWTQIHQLNQASVEGHIEPREFVGRAHRLAHEWQSWADSLPPSLRENRENLERYARLGLGNAYGALPLGFRFYHEVLYYQFLPKNDHPGSEPPKRYRMECQMHSSPLLDTGSVSVHISHGLPYACRDIVDLHSYSAFL</sequence>
<comment type="caution">
    <text evidence="1">The sequence shown here is derived from an EMBL/GenBank/DDBJ whole genome shotgun (WGS) entry which is preliminary data.</text>
</comment>
<name>A0A8H6A1S6_PETAA</name>
<keyword evidence="2" id="KW-1185">Reference proteome</keyword>
<accession>A0A8H6A1S6</accession>
<evidence type="ECO:0000313" key="1">
    <source>
        <dbReference type="EMBL" id="KAF5859972.1"/>
    </source>
</evidence>
<gene>
    <name evidence="1" type="ORF">ETB97_002169</name>
</gene>
<dbReference type="EMBL" id="SPNV01000146">
    <property type="protein sequence ID" value="KAF5859972.1"/>
    <property type="molecule type" value="Genomic_DNA"/>
</dbReference>
<organism evidence="1 2">
    <name type="scientific">Petromyces alliaceus</name>
    <name type="common">Aspergillus alliaceus</name>
    <dbReference type="NCBI Taxonomy" id="209559"/>
    <lineage>
        <taxon>Eukaryota</taxon>
        <taxon>Fungi</taxon>
        <taxon>Dikarya</taxon>
        <taxon>Ascomycota</taxon>
        <taxon>Pezizomycotina</taxon>
        <taxon>Eurotiomycetes</taxon>
        <taxon>Eurotiomycetidae</taxon>
        <taxon>Eurotiales</taxon>
        <taxon>Aspergillaceae</taxon>
        <taxon>Aspergillus</taxon>
        <taxon>Aspergillus subgen. Circumdati</taxon>
    </lineage>
</organism>
<dbReference type="AlphaFoldDB" id="A0A8H6A1S6"/>
<dbReference type="Proteomes" id="UP000541154">
    <property type="component" value="Unassembled WGS sequence"/>
</dbReference>
<proteinExistence type="predicted"/>
<evidence type="ECO:0000313" key="2">
    <source>
        <dbReference type="Proteomes" id="UP000541154"/>
    </source>
</evidence>
<reference evidence="1 2" key="1">
    <citation type="submission" date="2019-04" db="EMBL/GenBank/DDBJ databases">
        <title>Aspergillus burnettii sp. nov., novel species from soil in southeast Queensland.</title>
        <authorList>
            <person name="Gilchrist C.L.M."/>
            <person name="Pitt J.I."/>
            <person name="Lange L."/>
            <person name="Lacey H.J."/>
            <person name="Vuong D."/>
            <person name="Midgley D.J."/>
            <person name="Greenfield P."/>
            <person name="Bradbury M."/>
            <person name="Lacey E."/>
            <person name="Busk P.K."/>
            <person name="Pilgaard B."/>
            <person name="Chooi Y.H."/>
            <person name="Piggott A.M."/>
        </authorList>
    </citation>
    <scope>NUCLEOTIDE SEQUENCE [LARGE SCALE GENOMIC DNA]</scope>
    <source>
        <strain evidence="1 2">FRR 5400</strain>
    </source>
</reference>
<dbReference type="CDD" id="cd12148">
    <property type="entry name" value="fungal_TF_MHR"/>
    <property type="match status" value="1"/>
</dbReference>
<protein>
    <submittedName>
        <fullName evidence="1">Uncharacterized protein</fullName>
    </submittedName>
</protein>